<gene>
    <name evidence="2" type="ORF">BACCELL_04169</name>
</gene>
<dbReference type="AlphaFoldDB" id="E2NIN6"/>
<comment type="caution">
    <text evidence="2">The sequence shown here is derived from an EMBL/GenBank/DDBJ whole genome shotgun (WGS) entry which is preliminary data.</text>
</comment>
<dbReference type="Pfam" id="PF13302">
    <property type="entry name" value="Acetyltransf_3"/>
    <property type="match status" value="1"/>
</dbReference>
<evidence type="ECO:0000313" key="3">
    <source>
        <dbReference type="Proteomes" id="UP000003711"/>
    </source>
</evidence>
<keyword evidence="2" id="KW-0808">Transferase</keyword>
<proteinExistence type="predicted"/>
<dbReference type="PANTHER" id="PTHR43415">
    <property type="entry name" value="SPERMIDINE N(1)-ACETYLTRANSFERASE"/>
    <property type="match status" value="1"/>
</dbReference>
<organism evidence="2 3">
    <name type="scientific">Bacteroides cellulosilyticus DSM 14838</name>
    <dbReference type="NCBI Taxonomy" id="537012"/>
    <lineage>
        <taxon>Bacteria</taxon>
        <taxon>Pseudomonadati</taxon>
        <taxon>Bacteroidota</taxon>
        <taxon>Bacteroidia</taxon>
        <taxon>Bacteroidales</taxon>
        <taxon>Bacteroidaceae</taxon>
        <taxon>Bacteroides</taxon>
    </lineage>
</organism>
<feature type="domain" description="N-acetyltransferase" evidence="1">
    <location>
        <begin position="3"/>
        <end position="154"/>
    </location>
</feature>
<reference evidence="2 3" key="1">
    <citation type="submission" date="2008-12" db="EMBL/GenBank/DDBJ databases">
        <authorList>
            <person name="Fulton L."/>
            <person name="Clifton S."/>
            <person name="Fulton B."/>
            <person name="Xu J."/>
            <person name="Minx P."/>
            <person name="Pepin K.H."/>
            <person name="Johnson M."/>
            <person name="Bhonagiri V."/>
            <person name="Nash W.E."/>
            <person name="Mardis E.R."/>
            <person name="Wilson R.K."/>
        </authorList>
    </citation>
    <scope>NUCLEOTIDE SEQUENCE [LARGE SCALE GENOMIC DNA]</scope>
    <source>
        <strain evidence="2 3">DSM 14838</strain>
    </source>
</reference>
<dbReference type="EMBL" id="ACCH01000317">
    <property type="protein sequence ID" value="EEF88221.1"/>
    <property type="molecule type" value="Genomic_DNA"/>
</dbReference>
<reference evidence="2 3" key="2">
    <citation type="submission" date="2009-01" db="EMBL/GenBank/DDBJ databases">
        <title>Draft genome sequence of Bacteroides cellulosilyticus (DSM 14838).</title>
        <authorList>
            <person name="Sudarsanam P."/>
            <person name="Ley R."/>
            <person name="Guruge J."/>
            <person name="Turnbaugh P.J."/>
            <person name="Mahowald M."/>
            <person name="Liep D."/>
            <person name="Gordon J."/>
        </authorList>
    </citation>
    <scope>NUCLEOTIDE SEQUENCE [LARGE SCALE GENOMIC DNA]</scope>
    <source>
        <strain evidence="2 3">DSM 14838</strain>
    </source>
</reference>
<dbReference type="RefSeq" id="WP_007213514.1">
    <property type="nucleotide sequence ID" value="NZ_EQ973492.1"/>
</dbReference>
<evidence type="ECO:0000313" key="2">
    <source>
        <dbReference type="EMBL" id="EEF88221.1"/>
    </source>
</evidence>
<dbReference type="GO" id="GO:0016747">
    <property type="term" value="F:acyltransferase activity, transferring groups other than amino-acyl groups"/>
    <property type="evidence" value="ECO:0007669"/>
    <property type="project" value="InterPro"/>
</dbReference>
<protein>
    <submittedName>
        <fullName evidence="2">Acetyltransferase, GNAT family</fullName>
    </submittedName>
</protein>
<dbReference type="HOGENOM" id="CLU_013985_3_2_10"/>
<dbReference type="SUPFAM" id="SSF55729">
    <property type="entry name" value="Acyl-CoA N-acyltransferases (Nat)"/>
    <property type="match status" value="1"/>
</dbReference>
<dbReference type="Gene3D" id="3.40.630.30">
    <property type="match status" value="1"/>
</dbReference>
<evidence type="ECO:0000259" key="1">
    <source>
        <dbReference type="PROSITE" id="PS51186"/>
    </source>
</evidence>
<name>E2NIN6_9BACE</name>
<dbReference type="PROSITE" id="PS51186">
    <property type="entry name" value="GNAT"/>
    <property type="match status" value="1"/>
</dbReference>
<dbReference type="Proteomes" id="UP000003711">
    <property type="component" value="Unassembled WGS sequence"/>
</dbReference>
<dbReference type="InterPro" id="IPR000182">
    <property type="entry name" value="GNAT_dom"/>
</dbReference>
<dbReference type="PANTHER" id="PTHR43415:SF3">
    <property type="entry name" value="GNAT-FAMILY ACETYLTRANSFERASE"/>
    <property type="match status" value="1"/>
</dbReference>
<sequence length="156" mass="18443">MEISIRPLRVEDAYTSVKWRNDPEVFKYTGNTYNREITIQDELLWVKKVIQDEDGYRCAILADNQYVGNIYLTNICNDSAVYHIFLGERSVWGKGVAKQASRLILRYAFDSLDLNLVELRVKMKNERAIELYKRIGFQEHSRDEEWIHMTITKDSM</sequence>
<accession>E2NIN6</accession>
<dbReference type="InterPro" id="IPR016181">
    <property type="entry name" value="Acyl_CoA_acyltransferase"/>
</dbReference>